<dbReference type="Pfam" id="PF25183">
    <property type="entry name" value="OMP_b-brl_4"/>
    <property type="match status" value="1"/>
</dbReference>
<dbReference type="RefSeq" id="WP_011522342.1">
    <property type="nucleotide sequence ID" value="NC_008009.1"/>
</dbReference>
<evidence type="ECO:0000256" key="5">
    <source>
        <dbReference type="ARBA" id="ARBA00023136"/>
    </source>
</evidence>
<evidence type="ECO:0000259" key="8">
    <source>
        <dbReference type="Pfam" id="PF25183"/>
    </source>
</evidence>
<dbReference type="Pfam" id="PF13620">
    <property type="entry name" value="CarboxypepD_reg"/>
    <property type="match status" value="1"/>
</dbReference>
<keyword evidence="6" id="KW-0998">Cell outer membrane</keyword>
<dbReference type="InterPro" id="IPR013784">
    <property type="entry name" value="Carb-bd-like_fold"/>
</dbReference>
<evidence type="ECO:0000256" key="4">
    <source>
        <dbReference type="ARBA" id="ARBA00022692"/>
    </source>
</evidence>
<dbReference type="EnsemblBacteria" id="ABF40540">
    <property type="protein sequence ID" value="ABF40540"/>
    <property type="gene ID" value="Acid345_1538"/>
</dbReference>
<name>Q1IRG0_KORVE</name>
<dbReference type="AlphaFoldDB" id="Q1IRG0"/>
<evidence type="ECO:0000313" key="10">
    <source>
        <dbReference type="Proteomes" id="UP000002432"/>
    </source>
</evidence>
<dbReference type="GO" id="GO:0030246">
    <property type="term" value="F:carbohydrate binding"/>
    <property type="evidence" value="ECO:0007669"/>
    <property type="project" value="InterPro"/>
</dbReference>
<sequence>MYRFWNRCFVALFIIAVLAASAIAQSTGGRILGKISDPSGAVIPGATVTLTNEATGVANTTESDKDGNYGFPSVPVGDYGIEYTATGFKQNVLHHVTVILNQAMTLNQTMQLGQKQEVVDVSSEAPIVDTTSTQLGAVMGSRSVEQLPLNSRDTYQLLQLQPGVMSNVGGSNTVAYGSDKPGVVSVNGGRGRSNNFNVNGGDANDLFANLPTIQPNPDSIEEFRVITNTFDAEYGRNSGAVINVVTKSGTNNWHGSAYEFFRNAVLNAQGYFNTFKPAFQQNQFGGTLGGPIVKDRTFFFVSYEGRRVKQGTPTDLSFMPDSAMRNGDFSSLLDPVNMPQFTGNVNSAEDGSSLMADTLNSRCGPYLANGPVVGGEAWADVFPGGMVPSQCLDPTASALTKLYVPLPNQPGGYYQSAPPQIINGNEGSIKIDHRLTNNQNLNFYWYMDDSTTQQALSFFQAAGANVPGFGAQIPTRVQQYNLSHTWTISNTVVNEARFTYMREGQRGFEKPARTDIVQNSCQGLVDPTMCFSDPTNPKLGITPNLGASVEGVPFISVSGAFNIGNNFEGQLPQVGNSFAWSDNLSKVWGNHTLKFGGDVRRMRFDQTLYYNVNGYYSYYSDSTTTGLPLADWFLGLPASYSQGSAQRENVRSTSLYLFAQDSWKIKPNITLNYGLRWELNTPLADQLGHVQTYRPGQVTDKYPCTCGPNAPDNAFFPVGLVFPGDKGVPPGMTDTYYKGWAPRIGIAYSPNADSGLSKALFGGPGKTSIRAGFGLFYNPIEQLVLEQFGAEPPFGGSNYIYDSMFNTPFQDTAGNQYPNPFNGILTPKPGTSIDWSSFRPILLYGDMQPHIRTQYSEQYNLNIQREFGKDTVLQLGYVGSQAHRLLVTHDINYANPQTCLDLNATMGDGTCAQYFGDSSFYIPEGTVIAPQGLNLPYNPDGSTFIPGGTVVGPNGITLVGLRPYSSPNCHPMTGVGCPADQVPVFSSIFAQDTVGNSNYNSFQAMLQRRFSAGLQFQLAYTYSKSLDEGSSFEGIVNPVDIHRSYAASLFDARHRFVASYDWELPIRKFEGFAGKALNGWATSGIVTIQSGFPIRITDQNDNELYSSFDFETVGQPNQVGKFTTWDPRSHGGYYFDGTDGQIFTDNVALGTVGNASRTICCGPGIANWDMTFVKNTKFGERWDTQFRAEFFNILNHTQFYNPDGNITDGSDFGRIKSTRDPRLIQFAFKILF</sequence>
<reference evidence="9 10" key="1">
    <citation type="journal article" date="2009" name="Appl. Environ. Microbiol.">
        <title>Three genomes from the phylum Acidobacteria provide insight into the lifestyles of these microorganisms in soils.</title>
        <authorList>
            <person name="Ward N.L."/>
            <person name="Challacombe J.F."/>
            <person name="Janssen P.H."/>
            <person name="Henrissat B."/>
            <person name="Coutinho P.M."/>
            <person name="Wu M."/>
            <person name="Xie G."/>
            <person name="Haft D.H."/>
            <person name="Sait M."/>
            <person name="Badger J."/>
            <person name="Barabote R.D."/>
            <person name="Bradley B."/>
            <person name="Brettin T.S."/>
            <person name="Brinkac L.M."/>
            <person name="Bruce D."/>
            <person name="Creasy T."/>
            <person name="Daugherty S.C."/>
            <person name="Davidsen T.M."/>
            <person name="DeBoy R.T."/>
            <person name="Detter J.C."/>
            <person name="Dodson R.J."/>
            <person name="Durkin A.S."/>
            <person name="Ganapathy A."/>
            <person name="Gwinn-Giglio M."/>
            <person name="Han C.S."/>
            <person name="Khouri H."/>
            <person name="Kiss H."/>
            <person name="Kothari S.P."/>
            <person name="Madupu R."/>
            <person name="Nelson K.E."/>
            <person name="Nelson W.C."/>
            <person name="Paulsen I."/>
            <person name="Penn K."/>
            <person name="Ren Q."/>
            <person name="Rosovitz M.J."/>
            <person name="Selengut J.D."/>
            <person name="Shrivastava S."/>
            <person name="Sullivan S.A."/>
            <person name="Tapia R."/>
            <person name="Thompson L.S."/>
            <person name="Watkins K.L."/>
            <person name="Yang Q."/>
            <person name="Yu C."/>
            <person name="Zafar N."/>
            <person name="Zhou L."/>
            <person name="Kuske C.R."/>
        </authorList>
    </citation>
    <scope>NUCLEOTIDE SEQUENCE [LARGE SCALE GENOMIC DNA]</scope>
    <source>
        <strain evidence="9 10">Ellin345</strain>
    </source>
</reference>
<dbReference type="Proteomes" id="UP000002432">
    <property type="component" value="Chromosome"/>
</dbReference>
<dbReference type="OrthoDB" id="97893at2"/>
<dbReference type="SUPFAM" id="SSF49452">
    <property type="entry name" value="Starch-binding domain-like"/>
    <property type="match status" value="1"/>
</dbReference>
<keyword evidence="2" id="KW-0813">Transport</keyword>
<dbReference type="InterPro" id="IPR039426">
    <property type="entry name" value="TonB-dep_rcpt-like"/>
</dbReference>
<feature type="domain" description="TonB-dependent transporter Oar-like beta-barrel" evidence="8">
    <location>
        <begin position="245"/>
        <end position="1225"/>
    </location>
</feature>
<dbReference type="Gene3D" id="2.170.130.10">
    <property type="entry name" value="TonB-dependent receptor, plug domain"/>
    <property type="match status" value="1"/>
</dbReference>
<dbReference type="Gene3D" id="2.60.40.1120">
    <property type="entry name" value="Carboxypeptidase-like, regulatory domain"/>
    <property type="match status" value="1"/>
</dbReference>
<dbReference type="PANTHER" id="PTHR30069">
    <property type="entry name" value="TONB-DEPENDENT OUTER MEMBRANE RECEPTOR"/>
    <property type="match status" value="1"/>
</dbReference>
<keyword evidence="10" id="KW-1185">Reference proteome</keyword>
<keyword evidence="9" id="KW-0675">Receptor</keyword>
<dbReference type="GO" id="GO:0044718">
    <property type="term" value="P:siderophore transmembrane transport"/>
    <property type="evidence" value="ECO:0007669"/>
    <property type="project" value="TreeGrafter"/>
</dbReference>
<accession>Q1IRG0</accession>
<feature type="chain" id="PRO_5004191162" evidence="7">
    <location>
        <begin position="25"/>
        <end position="1232"/>
    </location>
</feature>
<dbReference type="SUPFAM" id="SSF56935">
    <property type="entry name" value="Porins"/>
    <property type="match status" value="1"/>
</dbReference>
<dbReference type="InterPro" id="IPR057601">
    <property type="entry name" value="Oar-like_b-barrel"/>
</dbReference>
<dbReference type="GO" id="GO:0015344">
    <property type="term" value="F:siderophore uptake transmembrane transporter activity"/>
    <property type="evidence" value="ECO:0007669"/>
    <property type="project" value="TreeGrafter"/>
</dbReference>
<dbReference type="EMBL" id="CP000360">
    <property type="protein sequence ID" value="ABF40540.1"/>
    <property type="molecule type" value="Genomic_DNA"/>
</dbReference>
<dbReference type="KEGG" id="aba:Acid345_1538"/>
<comment type="subcellular location">
    <subcellularLocation>
        <location evidence="1">Cell outer membrane</location>
        <topology evidence="1">Multi-pass membrane protein</topology>
    </subcellularLocation>
</comment>
<keyword evidence="7" id="KW-0732">Signal</keyword>
<evidence type="ECO:0000256" key="7">
    <source>
        <dbReference type="SAM" id="SignalP"/>
    </source>
</evidence>
<keyword evidence="4" id="KW-0812">Transmembrane</keyword>
<gene>
    <name evidence="9" type="ordered locus">Acid345_1538</name>
</gene>
<protein>
    <submittedName>
        <fullName evidence="9">TonB-dependent receptor</fullName>
    </submittedName>
</protein>
<evidence type="ECO:0000256" key="2">
    <source>
        <dbReference type="ARBA" id="ARBA00022448"/>
    </source>
</evidence>
<organism evidence="9 10">
    <name type="scientific">Koribacter versatilis (strain Ellin345)</name>
    <dbReference type="NCBI Taxonomy" id="204669"/>
    <lineage>
        <taxon>Bacteria</taxon>
        <taxon>Pseudomonadati</taxon>
        <taxon>Acidobacteriota</taxon>
        <taxon>Terriglobia</taxon>
        <taxon>Terriglobales</taxon>
        <taxon>Candidatus Korobacteraceae</taxon>
        <taxon>Candidatus Korobacter</taxon>
    </lineage>
</organism>
<evidence type="ECO:0000256" key="3">
    <source>
        <dbReference type="ARBA" id="ARBA00022452"/>
    </source>
</evidence>
<dbReference type="PANTHER" id="PTHR30069:SF46">
    <property type="entry name" value="OAR PROTEIN"/>
    <property type="match status" value="1"/>
</dbReference>
<dbReference type="InterPro" id="IPR036942">
    <property type="entry name" value="Beta-barrel_TonB_sf"/>
</dbReference>
<dbReference type="STRING" id="204669.Acid345_1538"/>
<keyword evidence="5" id="KW-0472">Membrane</keyword>
<dbReference type="HOGENOM" id="CLU_006298_0_0_0"/>
<evidence type="ECO:0000256" key="1">
    <source>
        <dbReference type="ARBA" id="ARBA00004571"/>
    </source>
</evidence>
<dbReference type="GO" id="GO:0009279">
    <property type="term" value="C:cell outer membrane"/>
    <property type="evidence" value="ECO:0007669"/>
    <property type="project" value="UniProtKB-SubCell"/>
</dbReference>
<dbReference type="InterPro" id="IPR037066">
    <property type="entry name" value="Plug_dom_sf"/>
</dbReference>
<evidence type="ECO:0000313" key="9">
    <source>
        <dbReference type="EMBL" id="ABF40540.1"/>
    </source>
</evidence>
<dbReference type="Gene3D" id="2.40.170.20">
    <property type="entry name" value="TonB-dependent receptor, beta-barrel domain"/>
    <property type="match status" value="1"/>
</dbReference>
<dbReference type="eggNOG" id="COG4771">
    <property type="taxonomic scope" value="Bacteria"/>
</dbReference>
<evidence type="ECO:0000256" key="6">
    <source>
        <dbReference type="ARBA" id="ARBA00023237"/>
    </source>
</evidence>
<proteinExistence type="predicted"/>
<feature type="signal peptide" evidence="7">
    <location>
        <begin position="1"/>
        <end position="24"/>
    </location>
</feature>
<keyword evidence="3" id="KW-1134">Transmembrane beta strand</keyword>